<evidence type="ECO:0000313" key="1">
    <source>
        <dbReference type="EMBL" id="OYN76409.1"/>
    </source>
</evidence>
<dbReference type="PANTHER" id="PTHR43657:SF1">
    <property type="entry name" value="ALTERED INHERITANCE OF MITOCHONDRIA PROTEIN 24, MITOCHONDRIAL"/>
    <property type="match status" value="1"/>
</dbReference>
<dbReference type="PANTHER" id="PTHR43657">
    <property type="entry name" value="TRYPTOPHAN RNA-BINDING ATTENUATOR PROTEIN-LIKE PROTEIN"/>
    <property type="match status" value="1"/>
</dbReference>
<reference evidence="1 2" key="1">
    <citation type="submission" date="2017-07" db="EMBL/GenBank/DDBJ databases">
        <title>The new phylogeny of genus Mycobacterium.</title>
        <authorList>
            <person name="Tortoli E."/>
            <person name="Trovato A."/>
            <person name="Cirillo D.M."/>
        </authorList>
    </citation>
    <scope>NUCLEOTIDE SEQUENCE [LARGE SCALE GENOMIC DNA]</scope>
    <source>
        <strain evidence="1 2">ATCC 33027</strain>
    </source>
</reference>
<accession>A0A255DAF1</accession>
<protein>
    <recommendedName>
        <fullName evidence="3">AIM24 family protein</fullName>
    </recommendedName>
</protein>
<dbReference type="Gene3D" id="3.60.160.10">
    <property type="entry name" value="Mitochondrial biogenesis AIM24"/>
    <property type="match status" value="1"/>
</dbReference>
<dbReference type="SUPFAM" id="SSF51219">
    <property type="entry name" value="TRAP-like"/>
    <property type="match status" value="1"/>
</dbReference>
<dbReference type="InterPro" id="IPR036983">
    <property type="entry name" value="AIM24_sf"/>
</dbReference>
<gene>
    <name evidence="1" type="ORF">CG716_22275</name>
</gene>
<sequence length="235" mass="25489">MNQPFPPPQLQPTTVTSGQAPGVGYAIQGELVPVLHVRLNGSVPVFFEHHVVLWKNPDLQIGIHQLRGAFKRVVAGMPILLTETQSAGEIAFSRDGAGHVFPLHLTPGMAIEVREHQYLAATGNLDYGFARQRGVANMLFGGSGFFVDRFAATTSEGVVWLHGYGNVFEKVLAPGEQIDVEPGGWIYRDASVQMEIKMYGLKTGAFGGTSLVFNRFTGPGRVGIQSMYVHLPTAD</sequence>
<proteinExistence type="predicted"/>
<evidence type="ECO:0008006" key="3">
    <source>
        <dbReference type="Google" id="ProtNLM"/>
    </source>
</evidence>
<comment type="caution">
    <text evidence="1">The sequence shown here is derived from an EMBL/GenBank/DDBJ whole genome shotgun (WGS) entry which is preliminary data.</text>
</comment>
<dbReference type="OrthoDB" id="9779518at2"/>
<dbReference type="AlphaFoldDB" id="A0A255DAF1"/>
<evidence type="ECO:0000313" key="2">
    <source>
        <dbReference type="Proteomes" id="UP000216063"/>
    </source>
</evidence>
<name>A0A255DAF1_9MYCO</name>
<dbReference type="InterPro" id="IPR002838">
    <property type="entry name" value="AIM24"/>
</dbReference>
<dbReference type="InterPro" id="IPR016031">
    <property type="entry name" value="Trp_RNA-bd_attenuator-like_dom"/>
</dbReference>
<dbReference type="Proteomes" id="UP000216063">
    <property type="component" value="Unassembled WGS sequence"/>
</dbReference>
<organism evidence="1 2">
    <name type="scientific">Mycolicibacterium sphagni</name>
    <dbReference type="NCBI Taxonomy" id="1786"/>
    <lineage>
        <taxon>Bacteria</taxon>
        <taxon>Bacillati</taxon>
        <taxon>Actinomycetota</taxon>
        <taxon>Actinomycetes</taxon>
        <taxon>Mycobacteriales</taxon>
        <taxon>Mycobacteriaceae</taxon>
        <taxon>Mycolicibacterium</taxon>
    </lineage>
</organism>
<keyword evidence="2" id="KW-1185">Reference proteome</keyword>
<dbReference type="EMBL" id="NOZR01000022">
    <property type="protein sequence ID" value="OYN76409.1"/>
    <property type="molecule type" value="Genomic_DNA"/>
</dbReference>
<dbReference type="Pfam" id="PF01987">
    <property type="entry name" value="AIM24"/>
    <property type="match status" value="1"/>
</dbReference>